<sequence>MLINIINATPDKVLNNSFAIAIENILRSFAEQKHLIIASRDFFKTIIGDTKGFYSHSSKHYAHEALSGLTEYHAVLQQVSFYVSVDFTIRDKSFTWVQTGENFKFVCGPLYFNDSAQLQKVKIVCENPLDSDFFKIIAIHYAENISLSRCEINFTALNGGGGSTKDIFERIIKNNEIVFCIVDNDKEHPKAPHGGTCSHFLGSKTIRSGFVEILDVHEIESLVPLTTIEDVLINQNQLQNKKKSLIFFKNLCSIDEAVKFYFDHKKGFKFKTALALDERHGDYWGPILNQLDIDYDCENYDGFGDHLLSNTLKFIQTGSLKKYNPNLSPKLSEKWHKLGKNFFSWSCGPYKKTRSS</sequence>
<accession>A0A5M9R325</accession>
<proteinExistence type="predicted"/>
<gene>
    <name evidence="1" type="ORF">F4V73_10135</name>
</gene>
<dbReference type="Proteomes" id="UP000322181">
    <property type="component" value="Unassembled WGS sequence"/>
</dbReference>
<dbReference type="AlphaFoldDB" id="A0A5M9R325"/>
<evidence type="ECO:0000313" key="1">
    <source>
        <dbReference type="EMBL" id="KAA8715334.1"/>
    </source>
</evidence>
<protein>
    <submittedName>
        <fullName evidence="1">Uncharacterized protein</fullName>
    </submittedName>
</protein>
<evidence type="ECO:0000313" key="2">
    <source>
        <dbReference type="Proteomes" id="UP000322181"/>
    </source>
</evidence>
<name>A0A5M9R325_9GAMM</name>
<comment type="caution">
    <text evidence="1">The sequence shown here is derived from an EMBL/GenBank/DDBJ whole genome shotgun (WGS) entry which is preliminary data.</text>
</comment>
<dbReference type="EMBL" id="VXKB01000002">
    <property type="protein sequence ID" value="KAA8715334.1"/>
    <property type="molecule type" value="Genomic_DNA"/>
</dbReference>
<organism evidence="1 2">
    <name type="scientific">Morganella psychrotolerans</name>
    <dbReference type="NCBI Taxonomy" id="368603"/>
    <lineage>
        <taxon>Bacteria</taxon>
        <taxon>Pseudomonadati</taxon>
        <taxon>Pseudomonadota</taxon>
        <taxon>Gammaproteobacteria</taxon>
        <taxon>Enterobacterales</taxon>
        <taxon>Morganellaceae</taxon>
        <taxon>Morganella</taxon>
    </lineage>
</organism>
<reference evidence="1 2" key="1">
    <citation type="submission" date="2019-09" db="EMBL/GenBank/DDBJ databases">
        <title>Draft genome sequence of various Type strains from the CCUG.</title>
        <authorList>
            <person name="Pineiro-Iglesias B."/>
            <person name="Tunovic T."/>
            <person name="Unosson C."/>
            <person name="Inganas E."/>
            <person name="Ohlen M."/>
            <person name="Cardew S."/>
            <person name="Jensie-Markopoulos S."/>
            <person name="Salva-Serra F."/>
            <person name="Jaen-Luchoro D."/>
            <person name="Karlsson R."/>
            <person name="Svensson-Stadler L."/>
            <person name="Chun J."/>
            <person name="Moore E."/>
        </authorList>
    </citation>
    <scope>NUCLEOTIDE SEQUENCE [LARGE SCALE GENOMIC DNA]</scope>
    <source>
        <strain evidence="1 2">CCUG 53682T</strain>
    </source>
</reference>
<dbReference type="RefSeq" id="WP_150384879.1">
    <property type="nucleotide sequence ID" value="NZ_BAAAFS010000002.1"/>
</dbReference>